<dbReference type="GO" id="GO:0004672">
    <property type="term" value="F:protein kinase activity"/>
    <property type="evidence" value="ECO:0007669"/>
    <property type="project" value="InterPro"/>
</dbReference>
<dbReference type="GO" id="GO:0005524">
    <property type="term" value="F:ATP binding"/>
    <property type="evidence" value="ECO:0007669"/>
    <property type="project" value="InterPro"/>
</dbReference>
<reference evidence="3 4" key="2">
    <citation type="submission" date="2018-11" db="EMBL/GenBank/DDBJ databases">
        <authorList>
            <consortium name="Pathogen Informatics"/>
        </authorList>
    </citation>
    <scope>NUCLEOTIDE SEQUENCE [LARGE SCALE GENOMIC DNA]</scope>
</reference>
<dbReference type="SMART" id="SM00220">
    <property type="entry name" value="S_TKc"/>
    <property type="match status" value="1"/>
</dbReference>
<evidence type="ECO:0000313" key="4">
    <source>
        <dbReference type="Proteomes" id="UP000050794"/>
    </source>
</evidence>
<dbReference type="WBParaSite" id="TCNE_0001773301-mRNA-1">
    <property type="protein sequence ID" value="TCNE_0001773301-mRNA-1"/>
    <property type="gene ID" value="TCNE_0001773301"/>
</dbReference>
<dbReference type="Proteomes" id="UP000050794">
    <property type="component" value="Unassembled WGS sequence"/>
</dbReference>
<evidence type="ECO:0000259" key="2">
    <source>
        <dbReference type="PROSITE" id="PS50011"/>
    </source>
</evidence>
<organism evidence="4 5">
    <name type="scientific">Toxocara canis</name>
    <name type="common">Canine roundworm</name>
    <dbReference type="NCBI Taxonomy" id="6265"/>
    <lineage>
        <taxon>Eukaryota</taxon>
        <taxon>Metazoa</taxon>
        <taxon>Ecdysozoa</taxon>
        <taxon>Nematoda</taxon>
        <taxon>Chromadorea</taxon>
        <taxon>Rhabditida</taxon>
        <taxon>Spirurina</taxon>
        <taxon>Ascaridomorpha</taxon>
        <taxon>Ascaridoidea</taxon>
        <taxon>Toxocaridae</taxon>
        <taxon>Toxocara</taxon>
    </lineage>
</organism>
<evidence type="ECO:0000313" key="5">
    <source>
        <dbReference type="WBParaSite" id="TCNE_0001773301-mRNA-1"/>
    </source>
</evidence>
<feature type="region of interest" description="Disordered" evidence="1">
    <location>
        <begin position="417"/>
        <end position="559"/>
    </location>
</feature>
<feature type="region of interest" description="Disordered" evidence="1">
    <location>
        <begin position="15"/>
        <end position="75"/>
    </location>
</feature>
<protein>
    <submittedName>
        <fullName evidence="5">Protein kinase domain-containing protein</fullName>
    </submittedName>
</protein>
<evidence type="ECO:0000313" key="3">
    <source>
        <dbReference type="EMBL" id="VDM49053.1"/>
    </source>
</evidence>
<feature type="compositionally biased region" description="Basic and acidic residues" evidence="1">
    <location>
        <begin position="442"/>
        <end position="466"/>
    </location>
</feature>
<accession>A0A183VAG2</accession>
<feature type="compositionally biased region" description="Basic and acidic residues" evidence="1">
    <location>
        <begin position="502"/>
        <end position="523"/>
    </location>
</feature>
<dbReference type="Gene3D" id="1.10.510.10">
    <property type="entry name" value="Transferase(Phosphotransferase) domain 1"/>
    <property type="match status" value="1"/>
</dbReference>
<sequence>MWPIKFVGWRIRENSSQPAELKTPSSSERTLPKSANEATPIKSKDLPDAIEKGATAELATPATPRERQLKPKSSTNKPLVGAVRYSTIIRTSHGWLLKCLHTLAARIRFCRYRLSTDIKADYGRCEIAEMDGGMVLMLHYEWYECKCKRVQVCLPLQLEAEVLQCAKNSKLSHIFRLVGQGRDDTKNIHYYVTDAYGPSLCDIRMLLLAKKFSLSTSLKLSYITLECIEELHRIGFVHRDIKPSVFVASSVAARNKVFLVHFGLARRYRAYDRALVPQQSAVPCFGSLRYMPRRSHKQLERSRKDDLESWLYMACEFFQPNVLPWANESSYEKVYRMKGVFMSEVGKLTITAHSFQNTGDKLDWVKETANEQQLQREKREEFVTELNADTAHGGHFKMIANNDVCCIDDIIDRNFTSNDNTHSNSREPTQSACNSRSSTSSKSDKRSGEKIAKKRKDEGRRRRSTEPKLNAKLADSKSLMLQTAKILKKENRSQARAKKQKEKVEKRRDATARGERDTGKEFTARPNKRIRSTRKAKQSETKDVAALGTELKSTLKPPK</sequence>
<dbReference type="PANTHER" id="PTHR11909">
    <property type="entry name" value="CASEIN KINASE-RELATED"/>
    <property type="match status" value="1"/>
</dbReference>
<gene>
    <name evidence="3" type="ORF">TCNE_LOCUS17732</name>
</gene>
<dbReference type="SUPFAM" id="SSF56112">
    <property type="entry name" value="Protein kinase-like (PK-like)"/>
    <property type="match status" value="1"/>
</dbReference>
<dbReference type="InterPro" id="IPR011009">
    <property type="entry name" value="Kinase-like_dom_sf"/>
</dbReference>
<dbReference type="EMBL" id="UYWY01024733">
    <property type="protein sequence ID" value="VDM49053.1"/>
    <property type="molecule type" value="Genomic_DNA"/>
</dbReference>
<dbReference type="AlphaFoldDB" id="A0A183VAG2"/>
<dbReference type="PROSITE" id="PS50011">
    <property type="entry name" value="PROTEIN_KINASE_DOM"/>
    <property type="match status" value="1"/>
</dbReference>
<name>A0A183VAG2_TOXCA</name>
<keyword evidence="4" id="KW-1185">Reference proteome</keyword>
<feature type="compositionally biased region" description="Polar residues" evidence="1">
    <location>
        <begin position="15"/>
        <end position="29"/>
    </location>
</feature>
<proteinExistence type="predicted"/>
<feature type="domain" description="Protein kinase" evidence="2">
    <location>
        <begin position="74"/>
        <end position="398"/>
    </location>
</feature>
<feature type="compositionally biased region" description="Polar residues" evidence="1">
    <location>
        <begin position="417"/>
        <end position="434"/>
    </location>
</feature>
<reference evidence="5" key="1">
    <citation type="submission" date="2016-06" db="UniProtKB">
        <authorList>
            <consortium name="WormBaseParasite"/>
        </authorList>
    </citation>
    <scope>IDENTIFICATION</scope>
</reference>
<feature type="compositionally biased region" description="Basic and acidic residues" evidence="1">
    <location>
        <begin position="42"/>
        <end position="51"/>
    </location>
</feature>
<dbReference type="InterPro" id="IPR050235">
    <property type="entry name" value="CK1_Ser-Thr_kinase"/>
</dbReference>
<evidence type="ECO:0000256" key="1">
    <source>
        <dbReference type="SAM" id="MobiDB-lite"/>
    </source>
</evidence>
<feature type="compositionally biased region" description="Basic residues" evidence="1">
    <location>
        <begin position="526"/>
        <end position="536"/>
    </location>
</feature>
<dbReference type="InterPro" id="IPR000719">
    <property type="entry name" value="Prot_kinase_dom"/>
</dbReference>